<feature type="non-terminal residue" evidence="1">
    <location>
        <position position="1"/>
    </location>
</feature>
<evidence type="ECO:0000313" key="2">
    <source>
        <dbReference type="Proteomes" id="UP001432027"/>
    </source>
</evidence>
<evidence type="ECO:0000313" key="1">
    <source>
        <dbReference type="EMBL" id="GMT02549.1"/>
    </source>
</evidence>
<gene>
    <name evidence="1" type="ORF">PENTCL1PPCAC_24723</name>
</gene>
<accession>A0AAV5U812</accession>
<proteinExistence type="predicted"/>
<feature type="non-terminal residue" evidence="1">
    <location>
        <position position="87"/>
    </location>
</feature>
<protein>
    <recommendedName>
        <fullName evidence="3">G protein-coupled receptor</fullName>
    </recommendedName>
</protein>
<organism evidence="1 2">
    <name type="scientific">Pristionchus entomophagus</name>
    <dbReference type="NCBI Taxonomy" id="358040"/>
    <lineage>
        <taxon>Eukaryota</taxon>
        <taxon>Metazoa</taxon>
        <taxon>Ecdysozoa</taxon>
        <taxon>Nematoda</taxon>
        <taxon>Chromadorea</taxon>
        <taxon>Rhabditida</taxon>
        <taxon>Rhabditina</taxon>
        <taxon>Diplogasteromorpha</taxon>
        <taxon>Diplogasteroidea</taxon>
        <taxon>Neodiplogasteridae</taxon>
        <taxon>Pristionchus</taxon>
    </lineage>
</organism>
<name>A0AAV5U812_9BILA</name>
<dbReference type="AlphaFoldDB" id="A0AAV5U812"/>
<dbReference type="Proteomes" id="UP001432027">
    <property type="component" value="Unassembled WGS sequence"/>
</dbReference>
<evidence type="ECO:0008006" key="3">
    <source>
        <dbReference type="Google" id="ProtNLM"/>
    </source>
</evidence>
<reference evidence="1" key="1">
    <citation type="submission" date="2023-10" db="EMBL/GenBank/DDBJ databases">
        <title>Genome assembly of Pristionchus species.</title>
        <authorList>
            <person name="Yoshida K."/>
            <person name="Sommer R.J."/>
        </authorList>
    </citation>
    <scope>NUCLEOTIDE SEQUENCE</scope>
    <source>
        <strain evidence="1">RS0144</strain>
    </source>
</reference>
<dbReference type="EMBL" id="BTSX01000005">
    <property type="protein sequence ID" value="GMT02549.1"/>
    <property type="molecule type" value="Genomic_DNA"/>
</dbReference>
<keyword evidence="2" id="KW-1185">Reference proteome</keyword>
<comment type="caution">
    <text evidence="1">The sequence shown here is derived from an EMBL/GenBank/DDBJ whole genome shotgun (WGS) entry which is preliminary data.</text>
</comment>
<sequence length="87" mass="9632">SHTLSNDVLLSPRFIVVILSGIRLCSFGVPGSDRSTIIRHVLLSIRSIAHVHRATELDVLRLVLRVIPAPSKLHLLLLLLVLTENLL</sequence>